<evidence type="ECO:0000313" key="1">
    <source>
        <dbReference type="EMBL" id="KHJ34200.1"/>
    </source>
</evidence>
<keyword evidence="2" id="KW-1185">Reference proteome</keyword>
<organism evidence="1 2">
    <name type="scientific">Uncinula necator</name>
    <name type="common">Grape powdery mildew</name>
    <dbReference type="NCBI Taxonomy" id="52586"/>
    <lineage>
        <taxon>Eukaryota</taxon>
        <taxon>Fungi</taxon>
        <taxon>Dikarya</taxon>
        <taxon>Ascomycota</taxon>
        <taxon>Pezizomycotina</taxon>
        <taxon>Leotiomycetes</taxon>
        <taxon>Erysiphales</taxon>
        <taxon>Erysiphaceae</taxon>
        <taxon>Erysiphe</taxon>
    </lineage>
</organism>
<reference evidence="1 2" key="1">
    <citation type="journal article" date="2014" name="BMC Genomics">
        <title>Adaptive genomic structural variation in the grape powdery mildew pathogen, Erysiphe necator.</title>
        <authorList>
            <person name="Jones L."/>
            <person name="Riaz S."/>
            <person name="Morales-Cruz A."/>
            <person name="Amrine K.C."/>
            <person name="McGuire B."/>
            <person name="Gubler W.D."/>
            <person name="Walker M.A."/>
            <person name="Cantu D."/>
        </authorList>
    </citation>
    <scope>NUCLEOTIDE SEQUENCE [LARGE SCALE GENOMIC DNA]</scope>
    <source>
        <strain evidence="2">c</strain>
    </source>
</reference>
<dbReference type="EMBL" id="JNVN01000995">
    <property type="protein sequence ID" value="KHJ34200.1"/>
    <property type="molecule type" value="Genomic_DNA"/>
</dbReference>
<dbReference type="STRING" id="52586.A0A0B1PA39"/>
<name>A0A0B1PA39_UNCNE</name>
<accession>A0A0B1PA39</accession>
<proteinExistence type="predicted"/>
<dbReference type="InterPro" id="IPR045114">
    <property type="entry name" value="Csn12-like"/>
</dbReference>
<dbReference type="InterPro" id="IPR036388">
    <property type="entry name" value="WH-like_DNA-bd_sf"/>
</dbReference>
<sequence length="564" mass="64188">MLIVDQYLTSIAGFLKTKDARQLQTFLRVEPPLPDEFTHLSLGIKDLFPKEAQEALDGRNEKLDRYIEGFLPVSENESIDTNDMICAWPGFQVLIREYFKFWRDVDFNDLLMTHTFLSEVTSACIAALSHPVYGIFVLPATVYFCSCLAKLTITLDKRPDLTARVRNVADEGERKSLAEHSAETILRAFTICLTERSPKKNGYLKDGHPESKKAEIYQFANMVLKLLYQCKKPRLASQIFTNILQNSPPLANYATSKRVTYLYYLGRYHFASNHFFYSQQCLEAAYCQCLTKFVKHKRLILVYLIAANLIIGRFPSRVLMSRPEFADIIARFLPIIQAIRTGDMILFKKAFSPELGNQRWFFEKGVYLPLLGRCEMLVWRSLARKVFLLTYQFPIDPNSRRAPTLDVSDVVVAAQYCQKILEGWRQAIDNLELLQSGRSHTNKIFMKPHELVGPLKGPKRLVAQEGIIFGNQVPDVVHVEAIMASLIQQGLIYGYLSHSQGKFAIIGSKQRGGPVKAGFPNVWETLKLKAEQEGKDVEIPGWVQKERNIGGVINLSGVGLQSFR</sequence>
<dbReference type="PANTHER" id="PTHR12732:SF8">
    <property type="entry name" value="NUCLEAR MRNA EXPORT PROTEIN THP1"/>
    <property type="match status" value="1"/>
</dbReference>
<dbReference type="Gene3D" id="1.10.10.10">
    <property type="entry name" value="Winged helix-like DNA-binding domain superfamily/Winged helix DNA-binding domain"/>
    <property type="match status" value="1"/>
</dbReference>
<gene>
    <name evidence="1" type="ORF">EV44_g5019</name>
</gene>
<comment type="caution">
    <text evidence="1">The sequence shown here is derived from an EMBL/GenBank/DDBJ whole genome shotgun (WGS) entry which is preliminary data.</text>
</comment>
<dbReference type="GO" id="GO:0003723">
    <property type="term" value="F:RNA binding"/>
    <property type="evidence" value="ECO:0007669"/>
    <property type="project" value="InterPro"/>
</dbReference>
<dbReference type="SMART" id="SM00753">
    <property type="entry name" value="PAM"/>
    <property type="match status" value="1"/>
</dbReference>
<dbReference type="PANTHER" id="PTHR12732">
    <property type="entry name" value="UNCHARACTERIZED PROTEASOME COMPONENT REGION PCI-CONTAINING"/>
    <property type="match status" value="1"/>
</dbReference>
<dbReference type="Proteomes" id="UP000030854">
    <property type="component" value="Unassembled WGS sequence"/>
</dbReference>
<dbReference type="HOGENOM" id="CLU_017745_1_0_1"/>
<protein>
    <submittedName>
        <fullName evidence="1">Putative pci domain-containing protein</fullName>
    </submittedName>
</protein>
<evidence type="ECO:0000313" key="2">
    <source>
        <dbReference type="Proteomes" id="UP000030854"/>
    </source>
</evidence>
<dbReference type="OMA" id="IPCNIIM"/>
<dbReference type="GO" id="GO:0003690">
    <property type="term" value="F:double-stranded DNA binding"/>
    <property type="evidence" value="ECO:0007669"/>
    <property type="project" value="InterPro"/>
</dbReference>
<dbReference type="AlphaFoldDB" id="A0A0B1PA39"/>